<dbReference type="AlphaFoldDB" id="A0A0H5RMQ8"/>
<gene>
    <name evidence="1" type="ORF">BN2156_02138</name>
</gene>
<keyword evidence="2" id="KW-1185">Reference proteome</keyword>
<dbReference type="Proteomes" id="UP000199147">
    <property type="component" value="Unassembled WGS sequence"/>
</dbReference>
<dbReference type="InterPro" id="IPR049249">
    <property type="entry name" value="DUF6882"/>
</dbReference>
<dbReference type="EMBL" id="CWKH01000001">
    <property type="protein sequence ID" value="CRZ15278.1"/>
    <property type="molecule type" value="Genomic_DNA"/>
</dbReference>
<dbReference type="Pfam" id="PF21813">
    <property type="entry name" value="DUF6882"/>
    <property type="match status" value="1"/>
</dbReference>
<protein>
    <submittedName>
        <fullName evidence="1">Uncharacterized protein</fullName>
    </submittedName>
</protein>
<name>A0A0H5RMQ8_9MYCO</name>
<proteinExistence type="predicted"/>
<evidence type="ECO:0000313" key="1">
    <source>
        <dbReference type="EMBL" id="CRZ15278.1"/>
    </source>
</evidence>
<sequence>MHRYCLDVAIAFEDLRVLHDSGALYAALSQLLLQEGVEERLGGEFDYAADLAEDSFVFTGHESGQTLATTVELMASVAPGPQSILWGRALPSGGRAGAQMILERGRADGLPSLLNDEVPFPVGDDPDTAAEYAALEIGAVVAAVTGGGITYVVSVGGGSLAVLLLGDLEFARPRIDHRFPARVPMALGAGTIEDHRSAMHGLAVMSGWAVDWTDDWTRAELTDPVTGNSATAEFDEYARLTGLRQRITSTE</sequence>
<dbReference type="STRING" id="146018.BN2156_02138"/>
<reference evidence="2" key="1">
    <citation type="submission" date="2015-07" db="EMBL/GenBank/DDBJ databases">
        <authorList>
            <person name="Urmite Genomes"/>
        </authorList>
    </citation>
    <scope>NUCLEOTIDE SEQUENCE [LARGE SCALE GENOMIC DNA]</scope>
    <source>
        <strain evidence="2">type strain: ATCC 49404</strain>
    </source>
</reference>
<accession>A0A0H5RMQ8</accession>
<evidence type="ECO:0000313" key="2">
    <source>
        <dbReference type="Proteomes" id="UP000199147"/>
    </source>
</evidence>
<organism evidence="1 2">
    <name type="scientific">Mycolicibacterium neworleansense</name>
    <dbReference type="NCBI Taxonomy" id="146018"/>
    <lineage>
        <taxon>Bacteria</taxon>
        <taxon>Bacillati</taxon>
        <taxon>Actinomycetota</taxon>
        <taxon>Actinomycetes</taxon>
        <taxon>Mycobacteriales</taxon>
        <taxon>Mycobacteriaceae</taxon>
        <taxon>Mycolicibacterium</taxon>
    </lineage>
</organism>